<dbReference type="InterPro" id="IPR024072">
    <property type="entry name" value="DHFR-like_dom_sf"/>
</dbReference>
<dbReference type="InterPro" id="IPR001796">
    <property type="entry name" value="DHFR_dom"/>
</dbReference>
<evidence type="ECO:0000313" key="12">
    <source>
        <dbReference type="Proteomes" id="UP000005952"/>
    </source>
</evidence>
<evidence type="ECO:0000259" key="10">
    <source>
        <dbReference type="PROSITE" id="PS51330"/>
    </source>
</evidence>
<dbReference type="PRINTS" id="PR00070">
    <property type="entry name" value="DHFR"/>
</dbReference>
<dbReference type="RefSeq" id="WP_015596498.1">
    <property type="nucleotide sequence ID" value="NC_021172.1"/>
</dbReference>
<dbReference type="OrthoDB" id="9804315at2"/>
<dbReference type="Pfam" id="PF00186">
    <property type="entry name" value="DHFR_1"/>
    <property type="match status" value="1"/>
</dbReference>
<dbReference type="eggNOG" id="COG0262">
    <property type="taxonomic scope" value="Bacteria"/>
</dbReference>
<name>N0B8U0_9HYPH</name>
<dbReference type="PANTHER" id="PTHR48069">
    <property type="entry name" value="DIHYDROFOLATE REDUCTASE"/>
    <property type="match status" value="1"/>
</dbReference>
<dbReference type="GO" id="GO:0046654">
    <property type="term" value="P:tetrahydrofolate biosynthetic process"/>
    <property type="evidence" value="ECO:0007669"/>
    <property type="project" value="UniProtKB-UniPathway"/>
</dbReference>
<evidence type="ECO:0000256" key="7">
    <source>
        <dbReference type="ARBA" id="ARBA00025067"/>
    </source>
</evidence>
<comment type="similarity">
    <text evidence="2 8 9">Belongs to the dihydrofolate reductase family.</text>
</comment>
<dbReference type="GO" id="GO:0005829">
    <property type="term" value="C:cytosol"/>
    <property type="evidence" value="ECO:0007669"/>
    <property type="project" value="TreeGrafter"/>
</dbReference>
<dbReference type="PROSITE" id="PS51330">
    <property type="entry name" value="DHFR_2"/>
    <property type="match status" value="1"/>
</dbReference>
<gene>
    <name evidence="11" type="ORF">HYPDE_23873</name>
</gene>
<proteinExistence type="inferred from homology"/>
<evidence type="ECO:0000256" key="3">
    <source>
        <dbReference type="ARBA" id="ARBA00012856"/>
    </source>
</evidence>
<keyword evidence="6 8" id="KW-0560">Oxidoreductase</keyword>
<dbReference type="InterPro" id="IPR017925">
    <property type="entry name" value="DHFR_CS"/>
</dbReference>
<comment type="function">
    <text evidence="7 8">Key enzyme in folate metabolism. Catalyzes an essential reaction for de novo glycine and purine synthesis, and for DNA precursor synthesis.</text>
</comment>
<dbReference type="SUPFAM" id="SSF53597">
    <property type="entry name" value="Dihydrofolate reductase-like"/>
    <property type="match status" value="1"/>
</dbReference>
<dbReference type="EMBL" id="CP005587">
    <property type="protein sequence ID" value="AGK56460.1"/>
    <property type="molecule type" value="Genomic_DNA"/>
</dbReference>
<evidence type="ECO:0000256" key="9">
    <source>
        <dbReference type="RuleBase" id="RU004474"/>
    </source>
</evidence>
<dbReference type="PANTHER" id="PTHR48069:SF3">
    <property type="entry name" value="DIHYDROFOLATE REDUCTASE"/>
    <property type="match status" value="1"/>
</dbReference>
<dbReference type="GO" id="GO:0046655">
    <property type="term" value="P:folic acid metabolic process"/>
    <property type="evidence" value="ECO:0007669"/>
    <property type="project" value="TreeGrafter"/>
</dbReference>
<evidence type="ECO:0000256" key="1">
    <source>
        <dbReference type="ARBA" id="ARBA00004903"/>
    </source>
</evidence>
<evidence type="ECO:0000256" key="4">
    <source>
        <dbReference type="ARBA" id="ARBA00022563"/>
    </source>
</evidence>
<dbReference type="HOGENOM" id="CLU_043966_5_1_5"/>
<comment type="catalytic activity">
    <reaction evidence="8">
        <text>(6S)-5,6,7,8-tetrahydrofolate + NADP(+) = 7,8-dihydrofolate + NADPH + H(+)</text>
        <dbReference type="Rhea" id="RHEA:15009"/>
        <dbReference type="ChEBI" id="CHEBI:15378"/>
        <dbReference type="ChEBI" id="CHEBI:57451"/>
        <dbReference type="ChEBI" id="CHEBI:57453"/>
        <dbReference type="ChEBI" id="CHEBI:57783"/>
        <dbReference type="ChEBI" id="CHEBI:58349"/>
        <dbReference type="EC" id="1.5.1.3"/>
    </reaction>
</comment>
<dbReference type="CDD" id="cd00209">
    <property type="entry name" value="DHFR"/>
    <property type="match status" value="1"/>
</dbReference>
<evidence type="ECO:0000256" key="8">
    <source>
        <dbReference type="PIRNR" id="PIRNR000194"/>
    </source>
</evidence>
<comment type="pathway">
    <text evidence="1 8">Cofactor biosynthesis; tetrahydrofolate biosynthesis; 5,6,7,8-tetrahydrofolate from 7,8-dihydrofolate: step 1/1.</text>
</comment>
<feature type="domain" description="DHFR" evidence="10">
    <location>
        <begin position="5"/>
        <end position="181"/>
    </location>
</feature>
<dbReference type="Proteomes" id="UP000005952">
    <property type="component" value="Chromosome"/>
</dbReference>
<dbReference type="GO" id="GO:0006730">
    <property type="term" value="P:one-carbon metabolic process"/>
    <property type="evidence" value="ECO:0007669"/>
    <property type="project" value="UniProtKB-KW"/>
</dbReference>
<dbReference type="STRING" id="670307.HYPDE_23873"/>
<dbReference type="GO" id="GO:0004146">
    <property type="term" value="F:dihydrofolate reductase activity"/>
    <property type="evidence" value="ECO:0007669"/>
    <property type="project" value="UniProtKB-EC"/>
</dbReference>
<dbReference type="PROSITE" id="PS00075">
    <property type="entry name" value="DHFR_1"/>
    <property type="match status" value="1"/>
</dbReference>
<evidence type="ECO:0000256" key="6">
    <source>
        <dbReference type="ARBA" id="ARBA00023002"/>
    </source>
</evidence>
<protein>
    <recommendedName>
        <fullName evidence="3 8">Dihydrofolate reductase</fullName>
        <ecNumber evidence="3 8">1.5.1.3</ecNumber>
    </recommendedName>
</protein>
<sequence length="181" mass="20011">MNDLPISLIVAVSENGVIGCEGALPWRLSSDLKVFRRLTMDKPVIMGRRTFQSIGKALDGRDNIVVTRDPEFEAADISTCESVTDALTLARILATTRGAEEIMVIGGVAVFDAAFPVADRIYLTRVHANVEGDRYFPAPDEAVWQEVAKEALPQGPRDEFPSTLFVYERRQKSDEADAERP</sequence>
<reference evidence="11 12" key="1">
    <citation type="journal article" date="2013" name="Genome Announc.">
        <title>Genome sequences for three denitrifying bacterial strains isolated from a uranium- and nitrate-contaminated subsurface environment.</title>
        <authorList>
            <person name="Venkatramanan R."/>
            <person name="Prakash O."/>
            <person name="Woyke T."/>
            <person name="Chain P."/>
            <person name="Goodwin L.A."/>
            <person name="Watson D."/>
            <person name="Brooks S."/>
            <person name="Kostka J.E."/>
            <person name="Green S.J."/>
        </authorList>
    </citation>
    <scope>NUCLEOTIDE SEQUENCE [LARGE SCALE GENOMIC DNA]</scope>
    <source>
        <strain evidence="11 12">1NES1</strain>
    </source>
</reference>
<dbReference type="InterPro" id="IPR012259">
    <property type="entry name" value="DHFR"/>
</dbReference>
<dbReference type="EC" id="1.5.1.3" evidence="3 8"/>
<dbReference type="PIRSF" id="PIRSF000194">
    <property type="entry name" value="DHFR"/>
    <property type="match status" value="1"/>
</dbReference>
<dbReference type="AlphaFoldDB" id="N0B8U0"/>
<dbReference type="KEGG" id="hdt:HYPDE_23873"/>
<organism evidence="11 12">
    <name type="scientific">Hyphomicrobium denitrificans 1NES1</name>
    <dbReference type="NCBI Taxonomy" id="670307"/>
    <lineage>
        <taxon>Bacteria</taxon>
        <taxon>Pseudomonadati</taxon>
        <taxon>Pseudomonadota</taxon>
        <taxon>Alphaproteobacteria</taxon>
        <taxon>Hyphomicrobiales</taxon>
        <taxon>Hyphomicrobiaceae</taxon>
        <taxon>Hyphomicrobium</taxon>
    </lineage>
</organism>
<dbReference type="GO" id="GO:0050661">
    <property type="term" value="F:NADP binding"/>
    <property type="evidence" value="ECO:0007669"/>
    <property type="project" value="InterPro"/>
</dbReference>
<evidence type="ECO:0000256" key="5">
    <source>
        <dbReference type="ARBA" id="ARBA00022857"/>
    </source>
</evidence>
<keyword evidence="5 8" id="KW-0521">NADP</keyword>
<keyword evidence="12" id="KW-1185">Reference proteome</keyword>
<evidence type="ECO:0000256" key="2">
    <source>
        <dbReference type="ARBA" id="ARBA00009539"/>
    </source>
</evidence>
<dbReference type="Gene3D" id="3.40.430.10">
    <property type="entry name" value="Dihydrofolate Reductase, subunit A"/>
    <property type="match status" value="1"/>
</dbReference>
<dbReference type="GO" id="GO:0046452">
    <property type="term" value="P:dihydrofolate metabolic process"/>
    <property type="evidence" value="ECO:0007669"/>
    <property type="project" value="TreeGrafter"/>
</dbReference>
<evidence type="ECO:0000313" key="11">
    <source>
        <dbReference type="EMBL" id="AGK56460.1"/>
    </source>
</evidence>
<accession>N0B8U0</accession>
<dbReference type="UniPathway" id="UPA00077">
    <property type="reaction ID" value="UER00158"/>
</dbReference>
<keyword evidence="4 8" id="KW-0554">One-carbon metabolism</keyword>